<evidence type="ECO:0000259" key="3">
    <source>
        <dbReference type="Pfam" id="PF12955"/>
    </source>
</evidence>
<keyword evidence="1" id="KW-0472">Membrane</keyword>
<name>A0A0U4ZER3_ASPCI</name>
<dbReference type="AlphaFoldDB" id="A0A0U4ZER3"/>
<dbReference type="EMBL" id="CDMC01000011">
    <property type="protein sequence ID" value="CEL08229.1"/>
    <property type="molecule type" value="Genomic_DNA"/>
</dbReference>
<sequence>MRALSSFLTTLAATAIGTSALEASIYTFGPIIDRQDLKPTLISSATLQQLLDLRSGSSTTSIIGRADEDSIELLSNLAGFPSPLFNSPTDNGYENTLLVLLEGLTDSIDTSLRTKYQSELVASAFPTESSMNSFFDSFLEARRGDLLDSGGKSCLIYGSGSPNPDQKDGLSCLPDILGTHRSALLNLISTGESFINEHMGSIVLRVVLKPLTNLEALPTSISTLDSVFSDLRSFGLAGSRATAVVLPGSNTTHKSYSRRSLEMTKIDSEINFHRNAQPVLSEKETKVPLTLAPVCYGSNSSCTESTNSCSGHGVCYKKSGTEGDCYACRCHDTLVKNEDGTERLVRWGGAACQKKDISSPFFLISGVTIAIIVIIGTAIGMIYSVGTAELPGVISAGVGAPRTQK</sequence>
<keyword evidence="1" id="KW-0812">Transmembrane</keyword>
<evidence type="ECO:0000313" key="4">
    <source>
        <dbReference type="EMBL" id="CEL08229.1"/>
    </source>
</evidence>
<evidence type="ECO:0000313" key="5">
    <source>
        <dbReference type="Proteomes" id="UP000054771"/>
    </source>
</evidence>
<reference evidence="5" key="1">
    <citation type="journal article" date="2016" name="Genome Announc.">
        <title>Draft genome sequences of fungus Aspergillus calidoustus.</title>
        <authorList>
            <person name="Horn F."/>
            <person name="Linde J."/>
            <person name="Mattern D.J."/>
            <person name="Walther G."/>
            <person name="Guthke R."/>
            <person name="Scherlach K."/>
            <person name="Martin K."/>
            <person name="Brakhage A.A."/>
            <person name="Petzke L."/>
            <person name="Valiante V."/>
        </authorList>
    </citation>
    <scope>NUCLEOTIDE SEQUENCE [LARGE SCALE GENOMIC DNA]</scope>
    <source>
        <strain evidence="5">SF006504</strain>
    </source>
</reference>
<dbReference type="STRING" id="454130.A0A0U4ZER3"/>
<dbReference type="Pfam" id="PF12955">
    <property type="entry name" value="Vps3844_C"/>
    <property type="match status" value="1"/>
</dbReference>
<dbReference type="InterPro" id="IPR053065">
    <property type="entry name" value="Archenteron_Induction-Rel"/>
</dbReference>
<keyword evidence="1" id="KW-1133">Transmembrane helix</keyword>
<dbReference type="Proteomes" id="UP000054771">
    <property type="component" value="Unassembled WGS sequence"/>
</dbReference>
<feature type="signal peptide" evidence="2">
    <location>
        <begin position="1"/>
        <end position="20"/>
    </location>
</feature>
<keyword evidence="2" id="KW-0732">Signal</keyword>
<dbReference type="PANTHER" id="PTHR36853">
    <property type="entry name" value="EXPRESSED PROTEIN"/>
    <property type="match status" value="1"/>
</dbReference>
<evidence type="ECO:0000256" key="2">
    <source>
        <dbReference type="SAM" id="SignalP"/>
    </source>
</evidence>
<organism evidence="4 5">
    <name type="scientific">Aspergillus calidoustus</name>
    <dbReference type="NCBI Taxonomy" id="454130"/>
    <lineage>
        <taxon>Eukaryota</taxon>
        <taxon>Fungi</taxon>
        <taxon>Dikarya</taxon>
        <taxon>Ascomycota</taxon>
        <taxon>Pezizomycotina</taxon>
        <taxon>Eurotiomycetes</taxon>
        <taxon>Eurotiomycetidae</taxon>
        <taxon>Eurotiales</taxon>
        <taxon>Aspergillaceae</taxon>
        <taxon>Aspergillus</taxon>
        <taxon>Aspergillus subgen. Nidulantes</taxon>
    </lineage>
</organism>
<keyword evidence="5" id="KW-1185">Reference proteome</keyword>
<feature type="domain" description="Vacuolar sorting protein Vps3844 C-terminal" evidence="3">
    <location>
        <begin position="295"/>
        <end position="396"/>
    </location>
</feature>
<dbReference type="PANTHER" id="PTHR36853:SF1">
    <property type="entry name" value="DUF3844 DOMAIN-CONTAINING PROTEIN"/>
    <property type="match status" value="1"/>
</dbReference>
<dbReference type="GO" id="GO:0005783">
    <property type="term" value="C:endoplasmic reticulum"/>
    <property type="evidence" value="ECO:0007669"/>
    <property type="project" value="TreeGrafter"/>
</dbReference>
<dbReference type="InterPro" id="IPR024382">
    <property type="entry name" value="Vps3844_C"/>
</dbReference>
<proteinExistence type="predicted"/>
<dbReference type="OMA" id="FINEHMG"/>
<accession>A0A0U4ZER3</accession>
<feature type="chain" id="PRO_5006854760" description="Vacuolar sorting protein Vps3844 C-terminal domain-containing protein" evidence="2">
    <location>
        <begin position="21"/>
        <end position="405"/>
    </location>
</feature>
<protein>
    <recommendedName>
        <fullName evidence="3">Vacuolar sorting protein Vps3844 C-terminal domain-containing protein</fullName>
    </recommendedName>
</protein>
<feature type="transmembrane region" description="Helical" evidence="1">
    <location>
        <begin position="361"/>
        <end position="383"/>
    </location>
</feature>
<gene>
    <name evidence="4" type="ORF">ASPCAL11380</name>
</gene>
<evidence type="ECO:0000256" key="1">
    <source>
        <dbReference type="SAM" id="Phobius"/>
    </source>
</evidence>
<dbReference type="OrthoDB" id="5583277at2759"/>